<dbReference type="Proteomes" id="UP000232707">
    <property type="component" value="Segment"/>
</dbReference>
<dbReference type="Pfam" id="PF05311">
    <property type="entry name" value="Baculo_PP31"/>
    <property type="match status" value="1"/>
</dbReference>
<name>A0A1D8QL68_GVTN</name>
<proteinExistence type="predicted"/>
<feature type="region of interest" description="Disordered" evidence="1">
    <location>
        <begin position="240"/>
        <end position="277"/>
    </location>
</feature>
<evidence type="ECO:0000256" key="1">
    <source>
        <dbReference type="SAM" id="MobiDB-lite"/>
    </source>
</evidence>
<keyword evidence="3" id="KW-1185">Reference proteome</keyword>
<feature type="compositionally biased region" description="Polar residues" evidence="1">
    <location>
        <begin position="20"/>
        <end position="31"/>
    </location>
</feature>
<dbReference type="KEGG" id="vg:37616922"/>
<dbReference type="RefSeq" id="YP_009506117.1">
    <property type="nucleotide sequence ID" value="NC_038375.1"/>
</dbReference>
<feature type="compositionally biased region" description="Polar residues" evidence="1">
    <location>
        <begin position="1"/>
        <end position="13"/>
    </location>
</feature>
<dbReference type="GeneID" id="37616922"/>
<reference evidence="2 3" key="1">
    <citation type="submission" date="2016-02" db="EMBL/GenBank/DDBJ databases">
        <title>Genome sequence of a new Betabaculovirus TnGV isolated from the cabagge looper Trichoplusia ni (Lepidoptera: Noctuidae).</title>
        <authorList>
            <person name="Del Rincon-Castro M.C."/>
            <person name="Bivian-Hernandez Mdl.A."/>
            <person name="Lopez-Tlacomulco J.J."/>
            <person name="Ibarra J.E."/>
        </authorList>
    </citation>
    <scope>NUCLEOTIDE SEQUENCE [LARGE SCALE GENOMIC DNA]</scope>
    <source>
        <strain evidence="2">LBIV-12</strain>
    </source>
</reference>
<accession>A0A1D8QL68</accession>
<feature type="compositionally biased region" description="Basic residues" evidence="1">
    <location>
        <begin position="258"/>
        <end position="270"/>
    </location>
</feature>
<dbReference type="InterPro" id="IPR007975">
    <property type="entry name" value="Baculo_pp39"/>
</dbReference>
<dbReference type="EMBL" id="KU752557">
    <property type="protein sequence ID" value="AOW41386.1"/>
    <property type="molecule type" value="Genomic_DNA"/>
</dbReference>
<evidence type="ECO:0000313" key="2">
    <source>
        <dbReference type="EMBL" id="AOW41386.1"/>
    </source>
</evidence>
<evidence type="ECO:0000313" key="3">
    <source>
        <dbReference type="Proteomes" id="UP000232707"/>
    </source>
</evidence>
<organism evidence="2 3">
    <name type="scientific">Trichoplusia ni granulovirus LBIV-12</name>
    <dbReference type="NCBI Taxonomy" id="1916701"/>
    <lineage>
        <taxon>Viruses</taxon>
        <taxon>Viruses incertae sedis</taxon>
        <taxon>Naldaviricetes</taxon>
        <taxon>Lefavirales</taxon>
        <taxon>Baculoviridae</taxon>
        <taxon>Betabaculovirus</taxon>
        <taxon>Betabaculovirus trini</taxon>
    </lineage>
</organism>
<protein>
    <submittedName>
        <fullName evidence="2">39k</fullName>
    </submittedName>
</protein>
<sequence>MQFVTSNHQNNFANMPREVVSSTESLTDTTQPAPRNYLVNVEKFTNSAEIVDMLESNLLNPLFNNKHLDVKLKVEINPLKKSSLKKKKPLLYSNNKYILFTQLISRLKLEWKSSNKMWSLMGVNPDTKEPYDENGHPLYKILDKIELYHKDINEYDTITQKEEHGAELSKTVKNIERTDKARKHAVEYSLALLVAFYEGSHVPHPDPNNIDAVKIFKHCDEFKFAMDKFKLFVDQHRATSHAQEPVASKPSAAASTGKVKKAAAKSKAKKPTNLTTQMVSDVLEQPVTPQYTFTLRPN</sequence>
<feature type="region of interest" description="Disordered" evidence="1">
    <location>
        <begin position="1"/>
        <end position="31"/>
    </location>
</feature>